<keyword evidence="4" id="KW-0282">Flagellum</keyword>
<dbReference type="PANTHER" id="PTHR22069">
    <property type="entry name" value="MITOCHONDRIAL RIBOSOMAL PROTEIN S18"/>
    <property type="match status" value="1"/>
</dbReference>
<evidence type="ECO:0000313" key="11">
    <source>
        <dbReference type="Proteomes" id="UP001652625"/>
    </source>
</evidence>
<keyword evidence="2" id="KW-0963">Cytoplasm</keyword>
<evidence type="ECO:0000256" key="7">
    <source>
        <dbReference type="ARBA" id="ARBA00023273"/>
    </source>
</evidence>
<organism evidence="11 12">
    <name type="scientific">Hydra vulgaris</name>
    <name type="common">Hydra</name>
    <name type="synonym">Hydra attenuata</name>
    <dbReference type="NCBI Taxonomy" id="6087"/>
    <lineage>
        <taxon>Eukaryota</taxon>
        <taxon>Metazoa</taxon>
        <taxon>Cnidaria</taxon>
        <taxon>Hydrozoa</taxon>
        <taxon>Hydroidolina</taxon>
        <taxon>Anthoathecata</taxon>
        <taxon>Aplanulata</taxon>
        <taxon>Hydridae</taxon>
        <taxon>Hydra</taxon>
    </lineage>
</organism>
<keyword evidence="3" id="KW-0970">Cilium biogenesis/degradation</keyword>
<evidence type="ECO:0000256" key="8">
    <source>
        <dbReference type="ARBA" id="ARBA00037822"/>
    </source>
</evidence>
<keyword evidence="6" id="KW-0206">Cytoskeleton</keyword>
<name>A0ABM4CID8_HYDVU</name>
<evidence type="ECO:0000256" key="5">
    <source>
        <dbReference type="ARBA" id="ARBA00023069"/>
    </source>
</evidence>
<gene>
    <name evidence="12" type="primary">LOC100211819</name>
</gene>
<dbReference type="InterPro" id="IPR055316">
    <property type="entry name" value="RSP9"/>
</dbReference>
<keyword evidence="11" id="KW-1185">Reference proteome</keyword>
<dbReference type="Pfam" id="PF04712">
    <property type="entry name" value="Radial_spoke"/>
    <property type="match status" value="1"/>
</dbReference>
<sequence>MNIDSLQVACDYVSSSGFILSVEKKTALQASLTLVKDQQKFKKIYFLGKIIGLQNDYFICQGIENDELVNRKTLYSVDCVKWGLISNPNEETRRKCSMIKGRFIGDPSYIYENPSEKKSDDEHPNDTSIKEEDRLAVTVENIYHDVSVVPRGAFIRTSLGQVHKNKLFSGLTQVEAMKLSSYFHFRNPVLLQNKSLMEKADLDKALDFLDPIDVDIPQCGSWSLQQERGGAVIVLRSLHWLGFTAYHVPETQIFGYCYCGYGEKNLDLPFML</sequence>
<evidence type="ECO:0000256" key="10">
    <source>
        <dbReference type="ARBA" id="ARBA00041080"/>
    </source>
</evidence>
<reference evidence="12" key="1">
    <citation type="submission" date="2025-08" db="UniProtKB">
        <authorList>
            <consortium name="RefSeq"/>
        </authorList>
    </citation>
    <scope>IDENTIFICATION</scope>
</reference>
<evidence type="ECO:0000256" key="4">
    <source>
        <dbReference type="ARBA" id="ARBA00022846"/>
    </source>
</evidence>
<evidence type="ECO:0000313" key="12">
    <source>
        <dbReference type="RefSeq" id="XP_065661512.1"/>
    </source>
</evidence>
<proteinExistence type="inferred from homology"/>
<protein>
    <recommendedName>
        <fullName evidence="10">Radial spoke head protein 9 homolog</fullName>
    </recommendedName>
</protein>
<evidence type="ECO:0000256" key="6">
    <source>
        <dbReference type="ARBA" id="ARBA00023212"/>
    </source>
</evidence>
<accession>A0ABM4CID8</accession>
<evidence type="ECO:0000256" key="2">
    <source>
        <dbReference type="ARBA" id="ARBA00022490"/>
    </source>
</evidence>
<keyword evidence="5" id="KW-0969">Cilium</keyword>
<evidence type="ECO:0000256" key="1">
    <source>
        <dbReference type="ARBA" id="ARBA00004611"/>
    </source>
</evidence>
<dbReference type="GeneID" id="100211819"/>
<evidence type="ECO:0000256" key="9">
    <source>
        <dbReference type="ARBA" id="ARBA00038319"/>
    </source>
</evidence>
<dbReference type="RefSeq" id="XP_065661512.1">
    <property type="nucleotide sequence ID" value="XM_065805440.1"/>
</dbReference>
<dbReference type="PANTHER" id="PTHR22069:SF0">
    <property type="entry name" value="RADIAL SPOKE HEAD PROTEIN 9 HOMOLOG"/>
    <property type="match status" value="1"/>
</dbReference>
<keyword evidence="7" id="KW-0966">Cell projection</keyword>
<dbReference type="Proteomes" id="UP001652625">
    <property type="component" value="Chromosome 09"/>
</dbReference>
<evidence type="ECO:0000256" key="3">
    <source>
        <dbReference type="ARBA" id="ARBA00022794"/>
    </source>
</evidence>
<comment type="subcellular location">
    <subcellularLocation>
        <location evidence="8">Cell projection</location>
        <location evidence="8">Kinocilium</location>
    </subcellularLocation>
    <subcellularLocation>
        <location evidence="1">Cytoplasm</location>
        <location evidence="1">Cytoskeleton</location>
        <location evidence="1">Flagellum axoneme</location>
    </subcellularLocation>
</comment>
<comment type="similarity">
    <text evidence="9">Belongs to the flagellar radial spoke RSP9 family.</text>
</comment>
<dbReference type="InterPro" id="IPR006802">
    <property type="entry name" value="Radial_spoke"/>
</dbReference>